<dbReference type="EMBL" id="LAZR01001786">
    <property type="protein sequence ID" value="KKN39040.1"/>
    <property type="molecule type" value="Genomic_DNA"/>
</dbReference>
<sequence>MTPAFSLQRQTPAKTTTTAGTRSPFAGVLNLEAEREFNRFRGPGGVGQTTAPVTTTTPASGPFSLTRTSSFVPDKESELFQLLERNRLGIGGLFGNIDATRSDLTAQQGRSAGLFDETGRLRSDLDELLAEVRPGFGRLVESARETVRNRFSESVGNLRESLTKRGLQGSSFAINETRRAELDFAQQEEQLVSEAIIQEIDLRREIIGDAGKLIELDQATLAIQGKQIGLQLGLNEQEANLFKDQLINIQAQASLLSDQVARELKELGVAGNIINAQQAIVADLAKAQVEFEAQAAADSGSLLGGLLRTAVVGASLFADPTGTTAGAITGLTGSTAPFSFGPSFT</sequence>
<comment type="caution">
    <text evidence="2">The sequence shown here is derived from an EMBL/GenBank/DDBJ whole genome shotgun (WGS) entry which is preliminary data.</text>
</comment>
<name>A0A0F9Q4Y4_9ZZZZ</name>
<feature type="region of interest" description="Disordered" evidence="1">
    <location>
        <begin position="39"/>
        <end position="64"/>
    </location>
</feature>
<feature type="compositionally biased region" description="Low complexity" evidence="1">
    <location>
        <begin position="11"/>
        <end position="21"/>
    </location>
</feature>
<organism evidence="2">
    <name type="scientific">marine sediment metagenome</name>
    <dbReference type="NCBI Taxonomy" id="412755"/>
    <lineage>
        <taxon>unclassified sequences</taxon>
        <taxon>metagenomes</taxon>
        <taxon>ecological metagenomes</taxon>
    </lineage>
</organism>
<feature type="compositionally biased region" description="Polar residues" evidence="1">
    <location>
        <begin position="1"/>
        <end position="10"/>
    </location>
</feature>
<accession>A0A0F9Q4Y4</accession>
<dbReference type="AlphaFoldDB" id="A0A0F9Q4Y4"/>
<feature type="region of interest" description="Disordered" evidence="1">
    <location>
        <begin position="1"/>
        <end position="23"/>
    </location>
</feature>
<reference evidence="2" key="1">
    <citation type="journal article" date="2015" name="Nature">
        <title>Complex archaea that bridge the gap between prokaryotes and eukaryotes.</title>
        <authorList>
            <person name="Spang A."/>
            <person name="Saw J.H."/>
            <person name="Jorgensen S.L."/>
            <person name="Zaremba-Niedzwiedzka K."/>
            <person name="Martijn J."/>
            <person name="Lind A.E."/>
            <person name="van Eijk R."/>
            <person name="Schleper C."/>
            <person name="Guy L."/>
            <person name="Ettema T.J."/>
        </authorList>
    </citation>
    <scope>NUCLEOTIDE SEQUENCE</scope>
</reference>
<proteinExistence type="predicted"/>
<evidence type="ECO:0000313" key="2">
    <source>
        <dbReference type="EMBL" id="KKN39040.1"/>
    </source>
</evidence>
<feature type="compositionally biased region" description="Low complexity" evidence="1">
    <location>
        <begin position="48"/>
        <end position="62"/>
    </location>
</feature>
<gene>
    <name evidence="2" type="ORF">LCGC14_0747300</name>
</gene>
<evidence type="ECO:0000256" key="1">
    <source>
        <dbReference type="SAM" id="MobiDB-lite"/>
    </source>
</evidence>
<protein>
    <submittedName>
        <fullName evidence="2">Uncharacterized protein</fullName>
    </submittedName>
</protein>